<feature type="transmembrane region" description="Helical" evidence="8">
    <location>
        <begin position="158"/>
        <end position="175"/>
    </location>
</feature>
<keyword evidence="7" id="KW-0807">Transducer</keyword>
<evidence type="ECO:0000256" key="5">
    <source>
        <dbReference type="ARBA" id="ARBA00023136"/>
    </source>
</evidence>
<evidence type="ECO:0000256" key="6">
    <source>
        <dbReference type="ARBA" id="ARBA00023170"/>
    </source>
</evidence>
<evidence type="ECO:0000313" key="11">
    <source>
        <dbReference type="EMBL" id="CAF1289786.1"/>
    </source>
</evidence>
<dbReference type="InterPro" id="IPR017452">
    <property type="entry name" value="GPCR_Rhodpsn_7TM"/>
</dbReference>
<dbReference type="EMBL" id="CAJNOQ010012000">
    <property type="protein sequence ID" value="CAF1289786.1"/>
    <property type="molecule type" value="Genomic_DNA"/>
</dbReference>
<dbReference type="PROSITE" id="PS50262">
    <property type="entry name" value="G_PROTEIN_RECEP_F1_2"/>
    <property type="match status" value="1"/>
</dbReference>
<proteinExistence type="predicted"/>
<evidence type="ECO:0000313" key="14">
    <source>
        <dbReference type="Proteomes" id="UP000663829"/>
    </source>
</evidence>
<dbReference type="EMBL" id="CAJNOK010010217">
    <property type="protein sequence ID" value="CAF1109416.1"/>
    <property type="molecule type" value="Genomic_DNA"/>
</dbReference>
<gene>
    <name evidence="11" type="ORF">GPM918_LOCUS27975</name>
    <name evidence="10" type="ORF">OVA965_LOCUS19692</name>
    <name evidence="13" type="ORF">SRO942_LOCUS28409</name>
    <name evidence="12" type="ORF">TMI583_LOCUS19820</name>
</gene>
<feature type="domain" description="G-protein coupled receptors family 1 profile" evidence="9">
    <location>
        <begin position="1"/>
        <end position="221"/>
    </location>
</feature>
<name>A0A815D7F1_9BILA</name>
<dbReference type="SUPFAM" id="SSF81321">
    <property type="entry name" value="Family A G protein-coupled receptor-like"/>
    <property type="match status" value="1"/>
</dbReference>
<feature type="transmembrane region" description="Helical" evidence="8">
    <location>
        <begin position="201"/>
        <end position="224"/>
    </location>
</feature>
<comment type="caution">
    <text evidence="11">The sequence shown here is derived from an EMBL/GenBank/DDBJ whole genome shotgun (WGS) entry which is preliminary data.</text>
</comment>
<keyword evidence="4" id="KW-0297">G-protein coupled receptor</keyword>
<reference evidence="11" key="1">
    <citation type="submission" date="2021-02" db="EMBL/GenBank/DDBJ databases">
        <authorList>
            <person name="Nowell W R."/>
        </authorList>
    </citation>
    <scope>NUCLEOTIDE SEQUENCE</scope>
</reference>
<dbReference type="Proteomes" id="UP000681722">
    <property type="component" value="Unassembled WGS sequence"/>
</dbReference>
<dbReference type="PANTHER" id="PTHR24243">
    <property type="entry name" value="G-PROTEIN COUPLED RECEPTOR"/>
    <property type="match status" value="1"/>
</dbReference>
<evidence type="ECO:0000256" key="2">
    <source>
        <dbReference type="ARBA" id="ARBA00022692"/>
    </source>
</evidence>
<feature type="transmembrane region" description="Helical" evidence="8">
    <location>
        <begin position="110"/>
        <end position="133"/>
    </location>
</feature>
<evidence type="ECO:0000313" key="10">
    <source>
        <dbReference type="EMBL" id="CAF1109416.1"/>
    </source>
</evidence>
<feature type="transmembrane region" description="Helical" evidence="8">
    <location>
        <begin position="20"/>
        <end position="41"/>
    </location>
</feature>
<dbReference type="GO" id="GO:0004930">
    <property type="term" value="F:G protein-coupled receptor activity"/>
    <property type="evidence" value="ECO:0007669"/>
    <property type="project" value="UniProtKB-KW"/>
</dbReference>
<evidence type="ECO:0000256" key="4">
    <source>
        <dbReference type="ARBA" id="ARBA00023040"/>
    </source>
</evidence>
<keyword evidence="2 8" id="KW-0812">Transmembrane</keyword>
<dbReference type="PANTHER" id="PTHR24243:SF208">
    <property type="entry name" value="PYROKININ-1 RECEPTOR"/>
    <property type="match status" value="1"/>
</dbReference>
<dbReference type="EMBL" id="CAJOBC010032121">
    <property type="protein sequence ID" value="CAF4094673.1"/>
    <property type="molecule type" value="Genomic_DNA"/>
</dbReference>
<organism evidence="11 14">
    <name type="scientific">Didymodactylos carnosus</name>
    <dbReference type="NCBI Taxonomy" id="1234261"/>
    <lineage>
        <taxon>Eukaryota</taxon>
        <taxon>Metazoa</taxon>
        <taxon>Spiralia</taxon>
        <taxon>Gnathifera</taxon>
        <taxon>Rotifera</taxon>
        <taxon>Eurotatoria</taxon>
        <taxon>Bdelloidea</taxon>
        <taxon>Philodinida</taxon>
        <taxon>Philodinidae</taxon>
        <taxon>Didymodactylos</taxon>
    </lineage>
</organism>
<evidence type="ECO:0000259" key="9">
    <source>
        <dbReference type="PROSITE" id="PS50262"/>
    </source>
</evidence>
<evidence type="ECO:0000256" key="8">
    <source>
        <dbReference type="SAM" id="Phobius"/>
    </source>
</evidence>
<dbReference type="GO" id="GO:0016020">
    <property type="term" value="C:membrane"/>
    <property type="evidence" value="ECO:0007669"/>
    <property type="project" value="UniProtKB-SubCell"/>
</dbReference>
<feature type="transmembrane region" description="Helical" evidence="8">
    <location>
        <begin position="62"/>
        <end position="86"/>
    </location>
</feature>
<comment type="subcellular location">
    <subcellularLocation>
        <location evidence="1">Membrane</location>
        <topology evidence="1">Multi-pass membrane protein</topology>
    </subcellularLocation>
</comment>
<dbReference type="OrthoDB" id="9996714at2759"/>
<evidence type="ECO:0000313" key="12">
    <source>
        <dbReference type="EMBL" id="CAF3875782.1"/>
    </source>
</evidence>
<keyword evidence="14" id="KW-1185">Reference proteome</keyword>
<keyword evidence="3 8" id="KW-1133">Transmembrane helix</keyword>
<dbReference type="Proteomes" id="UP000677228">
    <property type="component" value="Unassembled WGS sequence"/>
</dbReference>
<evidence type="ECO:0000256" key="1">
    <source>
        <dbReference type="ARBA" id="ARBA00004141"/>
    </source>
</evidence>
<evidence type="ECO:0000313" key="13">
    <source>
        <dbReference type="EMBL" id="CAF4094673.1"/>
    </source>
</evidence>
<keyword evidence="5 8" id="KW-0472">Membrane</keyword>
<accession>A0A815D7F1</accession>
<dbReference type="EMBL" id="CAJOBA010012618">
    <property type="protein sequence ID" value="CAF3875782.1"/>
    <property type="molecule type" value="Genomic_DNA"/>
</dbReference>
<dbReference type="Proteomes" id="UP000663829">
    <property type="component" value="Unassembled WGS sequence"/>
</dbReference>
<keyword evidence="6" id="KW-0675">Receptor</keyword>
<protein>
    <recommendedName>
        <fullName evidence="9">G-protein coupled receptors family 1 profile domain-containing protein</fullName>
    </recommendedName>
</protein>
<dbReference type="AlphaFoldDB" id="A0A815D7F1"/>
<sequence length="266" mass="30550">MIGDGFNIDPGNYILVYCKMRYYIAWTSRTLSTWFIVLACADRYFSSSPSVSRRQLSSITTAYYTICATTVIGLLIYVHVLVYFNIDPTQTPACYGMQGMYRLFADFSYLSFYSVIPTFVMCIFGSLTICNVIELHQNVSRSTTAAAAFRIRRRDRQMLLMLLCQVLIIILTTLAQPAQKLYATFTTATVKTSMDRAHDELAAQIIRSISFLSHCCSCYIFTIISGRYRKELNLVLQRCYKWKLFQSTHYTRSDDGNRTSEQLPQT</sequence>
<evidence type="ECO:0000256" key="3">
    <source>
        <dbReference type="ARBA" id="ARBA00022989"/>
    </source>
</evidence>
<dbReference type="Gene3D" id="1.20.1070.10">
    <property type="entry name" value="Rhodopsin 7-helix transmembrane proteins"/>
    <property type="match status" value="1"/>
</dbReference>
<dbReference type="Proteomes" id="UP000682733">
    <property type="component" value="Unassembled WGS sequence"/>
</dbReference>
<evidence type="ECO:0000256" key="7">
    <source>
        <dbReference type="ARBA" id="ARBA00023224"/>
    </source>
</evidence>